<keyword evidence="4" id="KW-1185">Reference proteome</keyword>
<feature type="transmembrane region" description="Helical" evidence="1">
    <location>
        <begin position="317"/>
        <end position="335"/>
    </location>
</feature>
<keyword evidence="1" id="KW-1133">Transmembrane helix</keyword>
<keyword evidence="2" id="KW-0732">Signal</keyword>
<evidence type="ECO:0000313" key="3">
    <source>
        <dbReference type="EMBL" id="GER39176.1"/>
    </source>
</evidence>
<keyword evidence="1" id="KW-0472">Membrane</keyword>
<gene>
    <name evidence="3" type="ORF">STAS_15777</name>
</gene>
<evidence type="ECO:0000256" key="2">
    <source>
        <dbReference type="SAM" id="SignalP"/>
    </source>
</evidence>
<evidence type="ECO:0000313" key="4">
    <source>
        <dbReference type="Proteomes" id="UP000325081"/>
    </source>
</evidence>
<reference evidence="4" key="1">
    <citation type="journal article" date="2019" name="Curr. Biol.">
        <title>Genome Sequence of Striga asiatica Provides Insight into the Evolution of Plant Parasitism.</title>
        <authorList>
            <person name="Yoshida S."/>
            <person name="Kim S."/>
            <person name="Wafula E.K."/>
            <person name="Tanskanen J."/>
            <person name="Kim Y.M."/>
            <person name="Honaas L."/>
            <person name="Yang Z."/>
            <person name="Spallek T."/>
            <person name="Conn C.E."/>
            <person name="Ichihashi Y."/>
            <person name="Cheong K."/>
            <person name="Cui S."/>
            <person name="Der J.P."/>
            <person name="Gundlach H."/>
            <person name="Jiao Y."/>
            <person name="Hori C."/>
            <person name="Ishida J.K."/>
            <person name="Kasahara H."/>
            <person name="Kiba T."/>
            <person name="Kim M.S."/>
            <person name="Koo N."/>
            <person name="Laohavisit A."/>
            <person name="Lee Y.H."/>
            <person name="Lumba S."/>
            <person name="McCourt P."/>
            <person name="Mortimer J.C."/>
            <person name="Mutuku J.M."/>
            <person name="Nomura T."/>
            <person name="Sasaki-Sekimoto Y."/>
            <person name="Seto Y."/>
            <person name="Wang Y."/>
            <person name="Wakatake T."/>
            <person name="Sakakibara H."/>
            <person name="Demura T."/>
            <person name="Yamaguchi S."/>
            <person name="Yoneyama K."/>
            <person name="Manabe R.I."/>
            <person name="Nelson D.C."/>
            <person name="Schulman A.H."/>
            <person name="Timko M.P."/>
            <person name="dePamphilis C.W."/>
            <person name="Choi D."/>
            <person name="Shirasu K."/>
        </authorList>
    </citation>
    <scope>NUCLEOTIDE SEQUENCE [LARGE SCALE GENOMIC DNA]</scope>
    <source>
        <strain evidence="4">cv. UVA1</strain>
    </source>
</reference>
<dbReference type="EMBL" id="BKCP01005594">
    <property type="protein sequence ID" value="GER39176.1"/>
    <property type="molecule type" value="Genomic_DNA"/>
</dbReference>
<dbReference type="InterPro" id="IPR011042">
    <property type="entry name" value="6-blade_b-propeller_TolB-like"/>
</dbReference>
<dbReference type="Gene3D" id="2.120.10.30">
    <property type="entry name" value="TolB, C-terminal domain"/>
    <property type="match status" value="1"/>
</dbReference>
<sequence length="349" mass="37779">MIKQILLTLLFLILLARPSLGRSPHLIHLRWPDLYPPSLAWDPNADHFLLPSLRHPHLVSVSDAGVSSALLSDDSLPPNSSFVAVSLDSRLRRLLVVVRSPTPPLSALAAYDLPTSRRLFLASLDGLISSPAAASHVAADYSGNAYVTDSANGALYRVTERGEATVLSRSQAFRSGSGDGGLNGVVYNSKGYLLVTQSSMGKLFKVNADDGTARRVILNRDLTGAGGIATRRDGVVVVVSRQKLYFVKSDDSWGEGVVFDETALDEAGHASGVAVAAEGRVYVVYGHVGEGMMGNSGREEFSIVEVRSEVEGKDDNVWIFVLLGLGLAYFLYWRFQMKQLVQNMDKKTS</sequence>
<accession>A0A5A7Q2S5</accession>
<organism evidence="3 4">
    <name type="scientific">Striga asiatica</name>
    <name type="common">Asiatic witchweed</name>
    <name type="synonym">Buchnera asiatica</name>
    <dbReference type="NCBI Taxonomy" id="4170"/>
    <lineage>
        <taxon>Eukaryota</taxon>
        <taxon>Viridiplantae</taxon>
        <taxon>Streptophyta</taxon>
        <taxon>Embryophyta</taxon>
        <taxon>Tracheophyta</taxon>
        <taxon>Spermatophyta</taxon>
        <taxon>Magnoliopsida</taxon>
        <taxon>eudicotyledons</taxon>
        <taxon>Gunneridae</taxon>
        <taxon>Pentapetalae</taxon>
        <taxon>asterids</taxon>
        <taxon>lamiids</taxon>
        <taxon>Lamiales</taxon>
        <taxon>Orobanchaceae</taxon>
        <taxon>Buchnereae</taxon>
        <taxon>Striga</taxon>
    </lineage>
</organism>
<protein>
    <submittedName>
        <fullName evidence="3">NHL domain-containing protein</fullName>
    </submittedName>
</protein>
<dbReference type="PANTHER" id="PTHR31460:SF3">
    <property type="entry name" value="MESOCENTIN"/>
    <property type="match status" value="1"/>
</dbReference>
<name>A0A5A7Q2S5_STRAF</name>
<dbReference type="InterPro" id="IPR053224">
    <property type="entry name" value="Sensory_adhesion_molecule"/>
</dbReference>
<dbReference type="GO" id="GO:0005783">
    <property type="term" value="C:endoplasmic reticulum"/>
    <property type="evidence" value="ECO:0007669"/>
    <property type="project" value="TreeGrafter"/>
</dbReference>
<feature type="chain" id="PRO_5022902555" evidence="2">
    <location>
        <begin position="22"/>
        <end position="349"/>
    </location>
</feature>
<dbReference type="OrthoDB" id="1885092at2759"/>
<evidence type="ECO:0000256" key="1">
    <source>
        <dbReference type="SAM" id="Phobius"/>
    </source>
</evidence>
<dbReference type="SUPFAM" id="SSF101898">
    <property type="entry name" value="NHL repeat"/>
    <property type="match status" value="1"/>
</dbReference>
<dbReference type="Proteomes" id="UP000325081">
    <property type="component" value="Unassembled WGS sequence"/>
</dbReference>
<feature type="signal peptide" evidence="2">
    <location>
        <begin position="1"/>
        <end position="21"/>
    </location>
</feature>
<comment type="caution">
    <text evidence="3">The sequence shown here is derived from an EMBL/GenBank/DDBJ whole genome shotgun (WGS) entry which is preliminary data.</text>
</comment>
<proteinExistence type="predicted"/>
<dbReference type="PANTHER" id="PTHR31460">
    <property type="match status" value="1"/>
</dbReference>
<dbReference type="AlphaFoldDB" id="A0A5A7Q2S5"/>
<keyword evidence="1" id="KW-0812">Transmembrane</keyword>